<evidence type="ECO:0000259" key="6">
    <source>
        <dbReference type="PROSITE" id="PS51755"/>
    </source>
</evidence>
<reference evidence="7 8" key="1">
    <citation type="submission" date="2020-08" db="EMBL/GenBank/DDBJ databases">
        <title>Cohnella phylogeny.</title>
        <authorList>
            <person name="Dunlap C."/>
        </authorList>
    </citation>
    <scope>NUCLEOTIDE SEQUENCE [LARGE SCALE GENOMIC DNA]</scope>
    <source>
        <strain evidence="7 8">DSM 103658</strain>
    </source>
</reference>
<proteinExistence type="predicted"/>
<dbReference type="AlphaFoldDB" id="A0A841TA03"/>
<accession>A0A841TA03</accession>
<dbReference type="GO" id="GO:0006355">
    <property type="term" value="P:regulation of DNA-templated transcription"/>
    <property type="evidence" value="ECO:0007669"/>
    <property type="project" value="InterPro"/>
</dbReference>
<evidence type="ECO:0000256" key="4">
    <source>
        <dbReference type="PROSITE-ProRule" id="PRU01091"/>
    </source>
</evidence>
<evidence type="ECO:0000256" key="3">
    <source>
        <dbReference type="ARBA" id="ARBA00023163"/>
    </source>
</evidence>
<dbReference type="InterPro" id="IPR000253">
    <property type="entry name" value="FHA_dom"/>
</dbReference>
<dbReference type="InterPro" id="IPR008984">
    <property type="entry name" value="SMAD_FHA_dom_sf"/>
</dbReference>
<dbReference type="CDD" id="cd00060">
    <property type="entry name" value="FHA"/>
    <property type="match status" value="1"/>
</dbReference>
<feature type="domain" description="FHA" evidence="5">
    <location>
        <begin position="30"/>
        <end position="82"/>
    </location>
</feature>
<dbReference type="GO" id="GO:0003677">
    <property type="term" value="F:DNA binding"/>
    <property type="evidence" value="ECO:0007669"/>
    <property type="project" value="UniProtKB-UniRule"/>
</dbReference>
<dbReference type="SUPFAM" id="SSF46894">
    <property type="entry name" value="C-terminal effector domain of the bipartite response regulators"/>
    <property type="match status" value="1"/>
</dbReference>
<evidence type="ECO:0000256" key="2">
    <source>
        <dbReference type="ARBA" id="ARBA00023125"/>
    </source>
</evidence>
<evidence type="ECO:0000313" key="7">
    <source>
        <dbReference type="EMBL" id="MBB6677792.1"/>
    </source>
</evidence>
<dbReference type="Pfam" id="PF00498">
    <property type="entry name" value="FHA"/>
    <property type="match status" value="1"/>
</dbReference>
<dbReference type="CDD" id="cd00383">
    <property type="entry name" value="trans_reg_C"/>
    <property type="match status" value="1"/>
</dbReference>
<dbReference type="Gene3D" id="1.10.10.10">
    <property type="entry name" value="Winged helix-like DNA-binding domain superfamily/Winged helix DNA-binding domain"/>
    <property type="match status" value="1"/>
</dbReference>
<dbReference type="GO" id="GO:0000160">
    <property type="term" value="P:phosphorelay signal transduction system"/>
    <property type="evidence" value="ECO:0007669"/>
    <property type="project" value="InterPro"/>
</dbReference>
<dbReference type="InterPro" id="IPR016032">
    <property type="entry name" value="Sig_transdc_resp-reg_C-effctor"/>
</dbReference>
<dbReference type="Gene3D" id="2.60.200.20">
    <property type="match status" value="1"/>
</dbReference>
<keyword evidence="1" id="KW-0805">Transcription regulation</keyword>
<dbReference type="PROSITE" id="PS51755">
    <property type="entry name" value="OMPR_PHOB"/>
    <property type="match status" value="1"/>
</dbReference>
<keyword evidence="2 4" id="KW-0238">DNA-binding</keyword>
<organism evidence="7 8">
    <name type="scientific">Cohnella lubricantis</name>
    <dbReference type="NCBI Taxonomy" id="2163172"/>
    <lineage>
        <taxon>Bacteria</taxon>
        <taxon>Bacillati</taxon>
        <taxon>Bacillota</taxon>
        <taxon>Bacilli</taxon>
        <taxon>Bacillales</taxon>
        <taxon>Paenibacillaceae</taxon>
        <taxon>Cohnella</taxon>
    </lineage>
</organism>
<dbReference type="PROSITE" id="PS50006">
    <property type="entry name" value="FHA_DOMAIN"/>
    <property type="match status" value="1"/>
</dbReference>
<feature type="DNA-binding region" description="OmpR/PhoB-type" evidence="4">
    <location>
        <begin position="124"/>
        <end position="225"/>
    </location>
</feature>
<name>A0A841TA03_9BACL</name>
<dbReference type="Proteomes" id="UP000574133">
    <property type="component" value="Unassembled WGS sequence"/>
</dbReference>
<dbReference type="SUPFAM" id="SSF49879">
    <property type="entry name" value="SMAD/FHA domain"/>
    <property type="match status" value="1"/>
</dbReference>
<evidence type="ECO:0000256" key="1">
    <source>
        <dbReference type="ARBA" id="ARBA00023015"/>
    </source>
</evidence>
<dbReference type="InterPro" id="IPR036388">
    <property type="entry name" value="WH-like_DNA-bd_sf"/>
</dbReference>
<comment type="caution">
    <text evidence="7">The sequence shown here is derived from an EMBL/GenBank/DDBJ whole genome shotgun (WGS) entry which is preliminary data.</text>
</comment>
<keyword evidence="3" id="KW-0804">Transcription</keyword>
<dbReference type="Pfam" id="PF00486">
    <property type="entry name" value="Trans_reg_C"/>
    <property type="match status" value="1"/>
</dbReference>
<dbReference type="SMART" id="SM00240">
    <property type="entry name" value="FHA"/>
    <property type="match status" value="1"/>
</dbReference>
<dbReference type="InterPro" id="IPR001867">
    <property type="entry name" value="OmpR/PhoB-type_DNA-bd"/>
</dbReference>
<protein>
    <submittedName>
        <fullName evidence="7">Winged helix-turn-helix domain-containing protein</fullName>
    </submittedName>
</protein>
<evidence type="ECO:0000313" key="8">
    <source>
        <dbReference type="Proteomes" id="UP000574133"/>
    </source>
</evidence>
<keyword evidence="8" id="KW-1185">Reference proteome</keyword>
<dbReference type="SMART" id="SM00862">
    <property type="entry name" value="Trans_reg_C"/>
    <property type="match status" value="1"/>
</dbReference>
<evidence type="ECO:0000259" key="5">
    <source>
        <dbReference type="PROSITE" id="PS50006"/>
    </source>
</evidence>
<sequence length="232" mass="26394">MNRSPYFIVERGHPYEWGTVLTLPKEAGRIVLGRSDSEWEPDVAFDNAFVSRRQAAIDIESGSCSIMDLDSKHGTQVNGNPLTPFVPALLGSSDRVSFAGGMVILTFSPVRTDETLEFTPVVPTNDFLRGDYKLDPIRQTIRLGEDLHQLSDKEYRCLELLVRKERQFVGREEIIRYVWPERAEADLQSAASTEEINSLLYRIRKKTNHTIFIENIRGKGYILQEITPGEYG</sequence>
<dbReference type="RefSeq" id="WP_185179073.1">
    <property type="nucleotide sequence ID" value="NZ_CBCSEP010000001.1"/>
</dbReference>
<gene>
    <name evidence="7" type="ORF">H4Q31_10695</name>
</gene>
<feature type="domain" description="OmpR/PhoB-type" evidence="6">
    <location>
        <begin position="124"/>
        <end position="225"/>
    </location>
</feature>
<dbReference type="EMBL" id="JACJVN010000036">
    <property type="protein sequence ID" value="MBB6677792.1"/>
    <property type="molecule type" value="Genomic_DNA"/>
</dbReference>